<evidence type="ECO:0000313" key="1">
    <source>
        <dbReference type="EMBL" id="TPW74686.1"/>
    </source>
</evidence>
<dbReference type="SUPFAM" id="SSF56059">
    <property type="entry name" value="Glutathione synthetase ATP-binding domain-like"/>
    <property type="match status" value="1"/>
</dbReference>
<accession>A0A506XWV7</accession>
<sequence>MILLVAPPDDRHAAAVADRLRARGDEVALIDVASLTAQLTVGLDFAPGIRASGSVQLRGLDGSTTQTIDVSRVTAGWWRRSWIPLLGADDPRLTGAPVDFGEALVSTAEALDIAWANEPVAVDLAQRRTRLWAAARRAGLIMPHTIVTRDPGAAHRFAKQHLRTGVICRPLVKSHAEWPAQDRIVGVSAIDELVEQSGPDLVLRAFVPGSDVRAFVAGDRVLAADLGAAAASDSDAPFPAVPDCARAVDLPDDIRDGLIALVADLGLGHAAVDLRRTRAGEHLFLDLDPLAEWLDVEAATGLPLTESLVDELVARSASRVA</sequence>
<organism evidence="1 2">
    <name type="scientific">Schumannella soli</name>
    <dbReference type="NCBI Taxonomy" id="2590779"/>
    <lineage>
        <taxon>Bacteria</taxon>
        <taxon>Bacillati</taxon>
        <taxon>Actinomycetota</taxon>
        <taxon>Actinomycetes</taxon>
        <taxon>Micrococcales</taxon>
        <taxon>Microbacteriaceae</taxon>
        <taxon>Schumannella</taxon>
    </lineage>
</organism>
<dbReference type="EMBL" id="VHQG01000004">
    <property type="protein sequence ID" value="TPW74686.1"/>
    <property type="molecule type" value="Genomic_DNA"/>
</dbReference>
<name>A0A506XWV7_9MICO</name>
<gene>
    <name evidence="1" type="ORF">FJ657_13970</name>
</gene>
<keyword evidence="2" id="KW-1185">Reference proteome</keyword>
<dbReference type="AlphaFoldDB" id="A0A506XWV7"/>
<reference evidence="1 2" key="1">
    <citation type="submission" date="2019-06" db="EMBL/GenBank/DDBJ databases">
        <authorList>
            <person name="Li F."/>
        </authorList>
    </citation>
    <scope>NUCLEOTIDE SEQUENCE [LARGE SCALE GENOMIC DNA]</scope>
    <source>
        <strain evidence="1 2">10F1D-1</strain>
    </source>
</reference>
<dbReference type="OrthoDB" id="9794735at2"/>
<dbReference type="RefSeq" id="WP_141164323.1">
    <property type="nucleotide sequence ID" value="NZ_VHQG01000004.1"/>
</dbReference>
<protein>
    <recommendedName>
        <fullName evidence="3">ATP-grasp domain-containing protein</fullName>
    </recommendedName>
</protein>
<dbReference type="Gene3D" id="3.30.470.20">
    <property type="entry name" value="ATP-grasp fold, B domain"/>
    <property type="match status" value="1"/>
</dbReference>
<evidence type="ECO:0000313" key="2">
    <source>
        <dbReference type="Proteomes" id="UP000316252"/>
    </source>
</evidence>
<evidence type="ECO:0008006" key="3">
    <source>
        <dbReference type="Google" id="ProtNLM"/>
    </source>
</evidence>
<proteinExistence type="predicted"/>
<dbReference type="Proteomes" id="UP000316252">
    <property type="component" value="Unassembled WGS sequence"/>
</dbReference>
<comment type="caution">
    <text evidence="1">The sequence shown here is derived from an EMBL/GenBank/DDBJ whole genome shotgun (WGS) entry which is preliminary data.</text>
</comment>